<organism evidence="1 2">
    <name type="scientific">Adineta steineri</name>
    <dbReference type="NCBI Taxonomy" id="433720"/>
    <lineage>
        <taxon>Eukaryota</taxon>
        <taxon>Metazoa</taxon>
        <taxon>Spiralia</taxon>
        <taxon>Gnathifera</taxon>
        <taxon>Rotifera</taxon>
        <taxon>Eurotatoria</taxon>
        <taxon>Bdelloidea</taxon>
        <taxon>Adinetida</taxon>
        <taxon>Adinetidae</taxon>
        <taxon>Adineta</taxon>
    </lineage>
</organism>
<evidence type="ECO:0000313" key="2">
    <source>
        <dbReference type="Proteomes" id="UP000663868"/>
    </source>
</evidence>
<sequence>MNTEDFNYDAFLGGLESVDTFSNHTVGLNMIKQFSW</sequence>
<protein>
    <submittedName>
        <fullName evidence="1">Uncharacterized protein</fullName>
    </submittedName>
</protein>
<accession>A0A820NMK0</accession>
<gene>
    <name evidence="1" type="ORF">KXQ929_LOCUS50641</name>
</gene>
<evidence type="ECO:0000313" key="1">
    <source>
        <dbReference type="EMBL" id="CAF4394241.1"/>
    </source>
</evidence>
<dbReference type="EMBL" id="CAJOBB010023602">
    <property type="protein sequence ID" value="CAF4394241.1"/>
    <property type="molecule type" value="Genomic_DNA"/>
</dbReference>
<name>A0A820NMK0_9BILA</name>
<dbReference type="Proteomes" id="UP000663868">
    <property type="component" value="Unassembled WGS sequence"/>
</dbReference>
<feature type="non-terminal residue" evidence="1">
    <location>
        <position position="36"/>
    </location>
</feature>
<proteinExistence type="predicted"/>
<comment type="caution">
    <text evidence="1">The sequence shown here is derived from an EMBL/GenBank/DDBJ whole genome shotgun (WGS) entry which is preliminary data.</text>
</comment>
<dbReference type="AlphaFoldDB" id="A0A820NMK0"/>
<reference evidence="1" key="1">
    <citation type="submission" date="2021-02" db="EMBL/GenBank/DDBJ databases">
        <authorList>
            <person name="Nowell W R."/>
        </authorList>
    </citation>
    <scope>NUCLEOTIDE SEQUENCE</scope>
</reference>